<reference evidence="1 2" key="1">
    <citation type="submission" date="2020-08" db="EMBL/GenBank/DDBJ databases">
        <title>Plant Genome Project.</title>
        <authorList>
            <person name="Zhang R.-G."/>
        </authorList>
    </citation>
    <scope>NUCLEOTIDE SEQUENCE [LARGE SCALE GENOMIC DNA]</scope>
    <source>
        <tissue evidence="1">Rhizome</tissue>
    </source>
</reference>
<sequence length="255" mass="29239">MWRYRNRMKWKSSPERTRLVGCQQGLMSVKCRPPRLKADQVAGLLPSELLSSKLQGLCRASCCQPRPVMNAVSLKQICPTSSYASRLSWVCYFLGYNGKLLLESVLEEDGEKYVGLYLSNDDADSKFSEIKAIYKLFIYDQLHAEHIQKEGDKTFQAKIISIANPMDFVVRCIWLYPNLATFKDSLGVFLRMDNAVSLSSKSIVYVDFSLCLLDLHNANHWKLTVLKAGKKYKIHLEDFFAMIHASLKHLLWSLE</sequence>
<accession>A0A8J5GHI4</accession>
<evidence type="ECO:0000313" key="2">
    <source>
        <dbReference type="Proteomes" id="UP000734854"/>
    </source>
</evidence>
<dbReference type="Proteomes" id="UP000734854">
    <property type="component" value="Unassembled WGS sequence"/>
</dbReference>
<organism evidence="1 2">
    <name type="scientific">Zingiber officinale</name>
    <name type="common">Ginger</name>
    <name type="synonym">Amomum zingiber</name>
    <dbReference type="NCBI Taxonomy" id="94328"/>
    <lineage>
        <taxon>Eukaryota</taxon>
        <taxon>Viridiplantae</taxon>
        <taxon>Streptophyta</taxon>
        <taxon>Embryophyta</taxon>
        <taxon>Tracheophyta</taxon>
        <taxon>Spermatophyta</taxon>
        <taxon>Magnoliopsida</taxon>
        <taxon>Liliopsida</taxon>
        <taxon>Zingiberales</taxon>
        <taxon>Zingiberaceae</taxon>
        <taxon>Zingiber</taxon>
    </lineage>
</organism>
<dbReference type="AlphaFoldDB" id="A0A8J5GHI4"/>
<gene>
    <name evidence="1" type="ORF">ZIOFF_041481</name>
</gene>
<protein>
    <submittedName>
        <fullName evidence="1">Uncharacterized protein</fullName>
    </submittedName>
</protein>
<dbReference type="CDD" id="cd00121">
    <property type="entry name" value="MATH"/>
    <property type="match status" value="1"/>
</dbReference>
<proteinExistence type="predicted"/>
<evidence type="ECO:0000313" key="1">
    <source>
        <dbReference type="EMBL" id="KAG6501598.1"/>
    </source>
</evidence>
<comment type="caution">
    <text evidence="1">The sequence shown here is derived from an EMBL/GenBank/DDBJ whole genome shotgun (WGS) entry which is preliminary data.</text>
</comment>
<dbReference type="EMBL" id="JACMSC010000011">
    <property type="protein sequence ID" value="KAG6501598.1"/>
    <property type="molecule type" value="Genomic_DNA"/>
</dbReference>
<keyword evidence="2" id="KW-1185">Reference proteome</keyword>
<dbReference type="InterPro" id="IPR002083">
    <property type="entry name" value="MATH/TRAF_dom"/>
</dbReference>
<name>A0A8J5GHI4_ZINOF</name>